<name>A0A448XHB7_9PLAT</name>
<evidence type="ECO:0000313" key="3">
    <source>
        <dbReference type="Proteomes" id="UP000784294"/>
    </source>
</evidence>
<evidence type="ECO:0000313" key="2">
    <source>
        <dbReference type="EMBL" id="VEL36804.1"/>
    </source>
</evidence>
<comment type="caution">
    <text evidence="2">The sequence shown here is derived from an EMBL/GenBank/DDBJ whole genome shotgun (WGS) entry which is preliminary data.</text>
</comment>
<proteinExistence type="predicted"/>
<reference evidence="2" key="1">
    <citation type="submission" date="2018-11" db="EMBL/GenBank/DDBJ databases">
        <authorList>
            <consortium name="Pathogen Informatics"/>
        </authorList>
    </citation>
    <scope>NUCLEOTIDE SEQUENCE</scope>
</reference>
<feature type="region of interest" description="Disordered" evidence="1">
    <location>
        <begin position="66"/>
        <end position="91"/>
    </location>
</feature>
<dbReference type="EMBL" id="CAAALY010253223">
    <property type="protein sequence ID" value="VEL36804.1"/>
    <property type="molecule type" value="Genomic_DNA"/>
</dbReference>
<dbReference type="Proteomes" id="UP000784294">
    <property type="component" value="Unassembled WGS sequence"/>
</dbReference>
<protein>
    <submittedName>
        <fullName evidence="2">Uncharacterized protein</fullName>
    </submittedName>
</protein>
<accession>A0A448XHB7</accession>
<gene>
    <name evidence="2" type="ORF">PXEA_LOCUS30244</name>
</gene>
<sequence>MKQYRYLSPFCFQGSTSTSHSFITPLAAASSFSETLAPSLQHSSVPLSPSPSISYLVNPTCQSGSANLISKDNKQSENGPAGDQKPVYRQQVSVGATPCTDMECTEGS</sequence>
<dbReference type="AlphaFoldDB" id="A0A448XHB7"/>
<evidence type="ECO:0000256" key="1">
    <source>
        <dbReference type="SAM" id="MobiDB-lite"/>
    </source>
</evidence>
<organism evidence="2 3">
    <name type="scientific">Protopolystoma xenopodis</name>
    <dbReference type="NCBI Taxonomy" id="117903"/>
    <lineage>
        <taxon>Eukaryota</taxon>
        <taxon>Metazoa</taxon>
        <taxon>Spiralia</taxon>
        <taxon>Lophotrochozoa</taxon>
        <taxon>Platyhelminthes</taxon>
        <taxon>Monogenea</taxon>
        <taxon>Polyopisthocotylea</taxon>
        <taxon>Polystomatidea</taxon>
        <taxon>Polystomatidae</taxon>
        <taxon>Protopolystoma</taxon>
    </lineage>
</organism>
<keyword evidence="3" id="KW-1185">Reference proteome</keyword>